<reference evidence="1 3" key="2">
    <citation type="journal article" date="2013" name="Nature">
        <title>Insights into bilaterian evolution from three spiralian genomes.</title>
        <authorList>
            <person name="Simakov O."/>
            <person name="Marletaz F."/>
            <person name="Cho S.J."/>
            <person name="Edsinger-Gonzales E."/>
            <person name="Havlak P."/>
            <person name="Hellsten U."/>
            <person name="Kuo D.H."/>
            <person name="Larsson T."/>
            <person name="Lv J."/>
            <person name="Arendt D."/>
            <person name="Savage R."/>
            <person name="Osoegawa K."/>
            <person name="de Jong P."/>
            <person name="Grimwood J."/>
            <person name="Chapman J.A."/>
            <person name="Shapiro H."/>
            <person name="Aerts A."/>
            <person name="Otillar R.P."/>
            <person name="Terry A.Y."/>
            <person name="Boore J.L."/>
            <person name="Grigoriev I.V."/>
            <person name="Lindberg D.R."/>
            <person name="Seaver E.C."/>
            <person name="Weisblat D.A."/>
            <person name="Putnam N.H."/>
            <person name="Rokhsar D.S."/>
        </authorList>
    </citation>
    <scope>NUCLEOTIDE SEQUENCE</scope>
</reference>
<organism evidence="2 3">
    <name type="scientific">Helobdella robusta</name>
    <name type="common">Californian leech</name>
    <dbReference type="NCBI Taxonomy" id="6412"/>
    <lineage>
        <taxon>Eukaryota</taxon>
        <taxon>Metazoa</taxon>
        <taxon>Spiralia</taxon>
        <taxon>Lophotrochozoa</taxon>
        <taxon>Annelida</taxon>
        <taxon>Clitellata</taxon>
        <taxon>Hirudinea</taxon>
        <taxon>Rhynchobdellida</taxon>
        <taxon>Glossiphoniidae</taxon>
        <taxon>Helobdella</taxon>
    </lineage>
</organism>
<evidence type="ECO:0000313" key="2">
    <source>
        <dbReference type="EnsemblMetazoa" id="HelroP182788"/>
    </source>
</evidence>
<reference evidence="3" key="1">
    <citation type="submission" date="2012-12" db="EMBL/GenBank/DDBJ databases">
        <authorList>
            <person name="Hellsten U."/>
            <person name="Grimwood J."/>
            <person name="Chapman J.A."/>
            <person name="Shapiro H."/>
            <person name="Aerts A."/>
            <person name="Otillar R.P."/>
            <person name="Terry A.Y."/>
            <person name="Boore J.L."/>
            <person name="Simakov O."/>
            <person name="Marletaz F."/>
            <person name="Cho S.-J."/>
            <person name="Edsinger-Gonzales E."/>
            <person name="Havlak P."/>
            <person name="Kuo D.-H."/>
            <person name="Larsson T."/>
            <person name="Lv J."/>
            <person name="Arendt D."/>
            <person name="Savage R."/>
            <person name="Osoegawa K."/>
            <person name="de Jong P."/>
            <person name="Lindberg D.R."/>
            <person name="Seaver E.C."/>
            <person name="Weisblat D.A."/>
            <person name="Putnam N.H."/>
            <person name="Grigoriev I.V."/>
            <person name="Rokhsar D.S."/>
        </authorList>
    </citation>
    <scope>NUCLEOTIDE SEQUENCE</scope>
</reference>
<dbReference type="KEGG" id="hro:HELRODRAFT_182788"/>
<evidence type="ECO:0000313" key="3">
    <source>
        <dbReference type="Proteomes" id="UP000015101"/>
    </source>
</evidence>
<accession>T1FIQ6</accession>
<sequence length="206" mass="23438">MAEMEEMIKMFAEMMSKQQSMAKSTLPTEAALREFLMQYRRTPFSTGLSPNQLLHGMQIQTKIDTLHPILKRKKREENYNKSKSVLDTVPTKMAIQGKSLGPSPNLIQGIQSPNQPRLKIVKCFSTRYLSQEDRNVCVISLPTNFSLLGRLLELDFRIRQGVDQFLTNVTVAAQSMREDDAQQVINNVISAQTKLVLRMCISCNMP</sequence>
<reference evidence="2" key="3">
    <citation type="submission" date="2015-06" db="UniProtKB">
        <authorList>
            <consortium name="EnsemblMetazoa"/>
        </authorList>
    </citation>
    <scope>IDENTIFICATION</scope>
</reference>
<dbReference type="CTD" id="20208705"/>
<dbReference type="EnsemblMetazoa" id="HelroT182788">
    <property type="protein sequence ID" value="HelroP182788"/>
    <property type="gene ID" value="HelroG182788"/>
</dbReference>
<name>T1FIQ6_HELRO</name>
<gene>
    <name evidence="2" type="primary">20208705</name>
    <name evidence="1" type="ORF">HELRODRAFT_182788</name>
</gene>
<evidence type="ECO:0000313" key="1">
    <source>
        <dbReference type="EMBL" id="ESN90094.1"/>
    </source>
</evidence>
<dbReference type="EMBL" id="AMQM01008414">
    <property type="status" value="NOT_ANNOTATED_CDS"/>
    <property type="molecule type" value="Genomic_DNA"/>
</dbReference>
<dbReference type="EMBL" id="AMQM01008415">
    <property type="status" value="NOT_ANNOTATED_CDS"/>
    <property type="molecule type" value="Genomic_DNA"/>
</dbReference>
<dbReference type="HOGENOM" id="CLU_1333229_0_0_1"/>
<proteinExistence type="predicted"/>
<dbReference type="InParanoid" id="T1FIQ6"/>
<dbReference type="GeneID" id="20208705"/>
<dbReference type="RefSeq" id="XP_009031764.1">
    <property type="nucleotide sequence ID" value="XM_009033516.1"/>
</dbReference>
<dbReference type="Proteomes" id="UP000015101">
    <property type="component" value="Unassembled WGS sequence"/>
</dbReference>
<protein>
    <submittedName>
        <fullName evidence="1 2">Uncharacterized protein</fullName>
    </submittedName>
</protein>
<dbReference type="EMBL" id="KB097773">
    <property type="protein sequence ID" value="ESN90094.1"/>
    <property type="molecule type" value="Genomic_DNA"/>
</dbReference>
<dbReference type="AlphaFoldDB" id="T1FIQ6"/>
<keyword evidence="3" id="KW-1185">Reference proteome</keyword>
<dbReference type="OrthoDB" id="775972at2759"/>